<name>A0A6N9HC71_9BURK</name>
<proteinExistence type="inferred from homology"/>
<feature type="chain" id="PRO_5026937854" evidence="4">
    <location>
        <begin position="19"/>
        <end position="505"/>
    </location>
</feature>
<accession>A0A6N9HC71</accession>
<comment type="similarity">
    <text evidence="1">Belongs to the peptidase S13 family.</text>
</comment>
<dbReference type="Gene3D" id="3.40.710.10">
    <property type="entry name" value="DD-peptidase/beta-lactamase superfamily"/>
    <property type="match status" value="1"/>
</dbReference>
<feature type="signal peptide" evidence="4">
    <location>
        <begin position="1"/>
        <end position="18"/>
    </location>
</feature>
<organism evidence="5 6">
    <name type="scientific">Pseudoduganella guangdongensis</name>
    <dbReference type="NCBI Taxonomy" id="2692179"/>
    <lineage>
        <taxon>Bacteria</taxon>
        <taxon>Pseudomonadati</taxon>
        <taxon>Pseudomonadota</taxon>
        <taxon>Betaproteobacteria</taxon>
        <taxon>Burkholderiales</taxon>
        <taxon>Oxalobacteraceae</taxon>
        <taxon>Telluria group</taxon>
        <taxon>Pseudoduganella</taxon>
    </lineage>
</organism>
<evidence type="ECO:0000313" key="5">
    <source>
        <dbReference type="EMBL" id="MYN01060.1"/>
    </source>
</evidence>
<dbReference type="AlphaFoldDB" id="A0A6N9HC71"/>
<keyword evidence="5" id="KW-0645">Protease</keyword>
<dbReference type="PANTHER" id="PTHR30023:SF0">
    <property type="entry name" value="PENICILLIN-SENSITIVE CARBOXYPEPTIDASE A"/>
    <property type="match status" value="1"/>
</dbReference>
<dbReference type="EC" id="3.4.16.4" evidence="5"/>
<keyword evidence="6" id="KW-1185">Reference proteome</keyword>
<dbReference type="GO" id="GO:0009002">
    <property type="term" value="F:serine-type D-Ala-D-Ala carboxypeptidase activity"/>
    <property type="evidence" value="ECO:0007669"/>
    <property type="project" value="UniProtKB-EC"/>
</dbReference>
<keyword evidence="4" id="KW-0732">Signal</keyword>
<dbReference type="GO" id="GO:0000270">
    <property type="term" value="P:peptidoglycan metabolic process"/>
    <property type="evidence" value="ECO:0007669"/>
    <property type="project" value="TreeGrafter"/>
</dbReference>
<feature type="region of interest" description="Disordered" evidence="3">
    <location>
        <begin position="335"/>
        <end position="360"/>
    </location>
</feature>
<dbReference type="PANTHER" id="PTHR30023">
    <property type="entry name" value="D-ALANYL-D-ALANINE CARBOXYPEPTIDASE"/>
    <property type="match status" value="1"/>
</dbReference>
<comment type="caution">
    <text evidence="5">The sequence shown here is derived from an EMBL/GenBank/DDBJ whole genome shotgun (WGS) entry which is preliminary data.</text>
</comment>
<dbReference type="InterPro" id="IPR012338">
    <property type="entry name" value="Beta-lactam/transpept-like"/>
</dbReference>
<protein>
    <submittedName>
        <fullName evidence="5">D-alanyl-D-alanine carboxypeptidase/D-alanyl-D-alanine-endopeptidase</fullName>
        <ecNumber evidence="5">3.4.16.4</ecNumber>
    </submittedName>
</protein>
<gene>
    <name evidence="5" type="primary">dacB</name>
    <name evidence="5" type="ORF">GTP41_03005</name>
</gene>
<dbReference type="Proteomes" id="UP000448575">
    <property type="component" value="Unassembled WGS sequence"/>
</dbReference>
<evidence type="ECO:0000256" key="3">
    <source>
        <dbReference type="SAM" id="MobiDB-lite"/>
    </source>
</evidence>
<dbReference type="InterPro" id="IPR000667">
    <property type="entry name" value="Peptidase_S13"/>
</dbReference>
<dbReference type="GO" id="GO:0006508">
    <property type="term" value="P:proteolysis"/>
    <property type="evidence" value="ECO:0007669"/>
    <property type="project" value="InterPro"/>
</dbReference>
<dbReference type="EMBL" id="WWCJ01000002">
    <property type="protein sequence ID" value="MYN01060.1"/>
    <property type="molecule type" value="Genomic_DNA"/>
</dbReference>
<reference evidence="5 6" key="1">
    <citation type="submission" date="2019-12" db="EMBL/GenBank/DDBJ databases">
        <title>Novel species isolated from a subtropical stream in China.</title>
        <authorList>
            <person name="Lu H."/>
        </authorList>
    </citation>
    <scope>NUCLEOTIDE SEQUENCE [LARGE SCALE GENOMIC DNA]</scope>
    <source>
        <strain evidence="5 6">DS3</strain>
    </source>
</reference>
<keyword evidence="2 5" id="KW-0378">Hydrolase</keyword>
<dbReference type="NCBIfam" id="TIGR00666">
    <property type="entry name" value="PBP4"/>
    <property type="match status" value="1"/>
</dbReference>
<sequence>MRRHILAALLTAACSAQAALPEPIARIAAEKGIPEDAIGVLVLRGDQVLVSNEATRAFNPGSTMKLFTTMVGLDTLGPQFRGRTELRTNGVVNGSVLRGDLVLRGGADGDLTADAFTHMLEKLRTKGIRKIEGNLVLDRQLWQPARNDVGVPPFDEAPEAYYNLIPDALLLNMNLQTLDITSDGKTIKASALPELANVRVRSDLTLVDADCAKWGEGWQVPEYERHGARLTLVLKGSFPRNCSKTKVVNVLDRTDYAERLFRATWEKLGGRFSGKAIEASAEQARALNGADSTLLAEHVSRSLPEIVRDTNKTSDNGLARTIFLSLGSLQSDPLLGSRPLSDGSNEAASLAETPGGADAPATLMTTQARAEMVIRNWLRGHGIDDTGMVFENGSGLSRIERSSPEQLAGLLKAAQKSLWMPEFLTSLPIAAIDGTMKRRLEKSPAAMRARVKTGTLNGVTALAGYVPDAAGQQCIVVLMVNHERSGNGNGRAILDGIIDWVARSN</sequence>
<dbReference type="PRINTS" id="PR00922">
    <property type="entry name" value="DADACBPTASE3"/>
</dbReference>
<evidence type="ECO:0000256" key="4">
    <source>
        <dbReference type="SAM" id="SignalP"/>
    </source>
</evidence>
<evidence type="ECO:0000256" key="2">
    <source>
        <dbReference type="ARBA" id="ARBA00022801"/>
    </source>
</evidence>
<dbReference type="RefSeq" id="WP_161024085.1">
    <property type="nucleotide sequence ID" value="NZ_WWCJ01000002.1"/>
</dbReference>
<evidence type="ECO:0000256" key="1">
    <source>
        <dbReference type="ARBA" id="ARBA00006096"/>
    </source>
</evidence>
<dbReference type="Pfam" id="PF02113">
    <property type="entry name" value="Peptidase_S13"/>
    <property type="match status" value="2"/>
</dbReference>
<keyword evidence="5" id="KW-0121">Carboxypeptidase</keyword>
<dbReference type="SUPFAM" id="SSF56601">
    <property type="entry name" value="beta-lactamase/transpeptidase-like"/>
    <property type="match status" value="1"/>
</dbReference>
<dbReference type="Gene3D" id="3.50.80.20">
    <property type="entry name" value="D-Ala-D-Ala carboxypeptidase C, peptidase S13"/>
    <property type="match status" value="1"/>
</dbReference>
<evidence type="ECO:0000313" key="6">
    <source>
        <dbReference type="Proteomes" id="UP000448575"/>
    </source>
</evidence>